<dbReference type="Gene3D" id="3.40.50.720">
    <property type="entry name" value="NAD(P)-binding Rossmann-like Domain"/>
    <property type="match status" value="1"/>
</dbReference>
<proteinExistence type="inferred from homology"/>
<name>A0A4R2J8L6_9PSEU</name>
<comment type="similarity">
    <text evidence="1">Belongs to the short-chain dehydrogenases/reductases (SDR) family.</text>
</comment>
<accession>A0A4R2J8L6</accession>
<dbReference type="Pfam" id="PF13561">
    <property type="entry name" value="adh_short_C2"/>
    <property type="match status" value="1"/>
</dbReference>
<protein>
    <submittedName>
        <fullName evidence="2">3-oxoacyl-[acyl-carrier protein] reductase</fullName>
    </submittedName>
</protein>
<dbReference type="RefSeq" id="WP_132122768.1">
    <property type="nucleotide sequence ID" value="NZ_SLWS01000008.1"/>
</dbReference>
<dbReference type="SUPFAM" id="SSF51735">
    <property type="entry name" value="NAD(P)-binding Rossmann-fold domains"/>
    <property type="match status" value="1"/>
</dbReference>
<dbReference type="EMBL" id="SLWS01000008">
    <property type="protein sequence ID" value="TCO54994.1"/>
    <property type="molecule type" value="Genomic_DNA"/>
</dbReference>
<evidence type="ECO:0000313" key="2">
    <source>
        <dbReference type="EMBL" id="TCO54994.1"/>
    </source>
</evidence>
<dbReference type="PRINTS" id="PR00081">
    <property type="entry name" value="GDHRDH"/>
</dbReference>
<organism evidence="2 3">
    <name type="scientific">Actinocrispum wychmicini</name>
    <dbReference type="NCBI Taxonomy" id="1213861"/>
    <lineage>
        <taxon>Bacteria</taxon>
        <taxon>Bacillati</taxon>
        <taxon>Actinomycetota</taxon>
        <taxon>Actinomycetes</taxon>
        <taxon>Pseudonocardiales</taxon>
        <taxon>Pseudonocardiaceae</taxon>
        <taxon>Actinocrispum</taxon>
    </lineage>
</organism>
<keyword evidence="3" id="KW-1185">Reference proteome</keyword>
<evidence type="ECO:0000256" key="1">
    <source>
        <dbReference type="ARBA" id="ARBA00006484"/>
    </source>
</evidence>
<dbReference type="OrthoDB" id="286404at2"/>
<dbReference type="AlphaFoldDB" id="A0A4R2J8L6"/>
<gene>
    <name evidence="2" type="ORF">EV192_108282</name>
</gene>
<evidence type="ECO:0000313" key="3">
    <source>
        <dbReference type="Proteomes" id="UP000295680"/>
    </source>
</evidence>
<reference evidence="2 3" key="1">
    <citation type="submission" date="2019-03" db="EMBL/GenBank/DDBJ databases">
        <title>Genomic Encyclopedia of Type Strains, Phase IV (KMG-IV): sequencing the most valuable type-strain genomes for metagenomic binning, comparative biology and taxonomic classification.</title>
        <authorList>
            <person name="Goeker M."/>
        </authorList>
    </citation>
    <scope>NUCLEOTIDE SEQUENCE [LARGE SCALE GENOMIC DNA]</scope>
    <source>
        <strain evidence="2 3">DSM 45934</strain>
    </source>
</reference>
<dbReference type="InterPro" id="IPR002347">
    <property type="entry name" value="SDR_fam"/>
</dbReference>
<dbReference type="InterPro" id="IPR036291">
    <property type="entry name" value="NAD(P)-bd_dom_sf"/>
</dbReference>
<dbReference type="Proteomes" id="UP000295680">
    <property type="component" value="Unassembled WGS sequence"/>
</dbReference>
<dbReference type="PANTHER" id="PTHR42879:SF2">
    <property type="entry name" value="3-OXOACYL-[ACYL-CARRIER-PROTEIN] REDUCTASE FABG"/>
    <property type="match status" value="1"/>
</dbReference>
<sequence length="257" mass="26604">MTRTALISGAGRGIGAATARELGRRGYHVIVNYLANKAAAQRVVADIEADGGTAEAIQADVTDADQVADLVGRFTTLDVLICNANTVMPPFEPFEALSWDAFAGKINGELAGAYHLTQRVLPLMRAQRSGRIVYVSSTAADHVGTVMAHSIAKSALNLFSQHVAADAGRHGITVNTVAAGAVRTDATADVFNGSLLTYLSDRSVSGRILEPEDIAQVIVTLAEPGVAVTGQIVRADGGHGVLDQQLGGFAANLGDGS</sequence>
<comment type="caution">
    <text evidence="2">The sequence shown here is derived from an EMBL/GenBank/DDBJ whole genome shotgun (WGS) entry which is preliminary data.</text>
</comment>
<dbReference type="InterPro" id="IPR050259">
    <property type="entry name" value="SDR"/>
</dbReference>
<dbReference type="PANTHER" id="PTHR42879">
    <property type="entry name" value="3-OXOACYL-(ACYL-CARRIER-PROTEIN) REDUCTASE"/>
    <property type="match status" value="1"/>
</dbReference>